<dbReference type="EMBL" id="JACEHE010000007">
    <property type="protein sequence ID" value="MBA2946823.1"/>
    <property type="molecule type" value="Genomic_DNA"/>
</dbReference>
<reference evidence="1 2" key="1">
    <citation type="submission" date="2020-07" db="EMBL/GenBank/DDBJ databases">
        <title>Streptomyces isolated from Indian soil.</title>
        <authorList>
            <person name="Mandal S."/>
            <person name="Maiti P.K."/>
        </authorList>
    </citation>
    <scope>NUCLEOTIDE SEQUENCE [LARGE SCALE GENOMIC DNA]</scope>
    <source>
        <strain evidence="1 2">PSKA28</strain>
    </source>
</reference>
<evidence type="ECO:0000313" key="2">
    <source>
        <dbReference type="Proteomes" id="UP000545761"/>
    </source>
</evidence>
<proteinExistence type="predicted"/>
<dbReference type="RefSeq" id="WP_181657758.1">
    <property type="nucleotide sequence ID" value="NZ_JACEHE010000007.1"/>
</dbReference>
<comment type="caution">
    <text evidence="1">The sequence shown here is derived from an EMBL/GenBank/DDBJ whole genome shotgun (WGS) entry which is preliminary data.</text>
</comment>
<organism evidence="1 2">
    <name type="scientific">Streptomyces himalayensis subsp. himalayensis</name>
    <dbReference type="NCBI Taxonomy" id="2756131"/>
    <lineage>
        <taxon>Bacteria</taxon>
        <taxon>Bacillati</taxon>
        <taxon>Actinomycetota</taxon>
        <taxon>Actinomycetes</taxon>
        <taxon>Kitasatosporales</taxon>
        <taxon>Streptomycetaceae</taxon>
        <taxon>Streptomyces</taxon>
        <taxon>Streptomyces himalayensis</taxon>
    </lineage>
</organism>
<dbReference type="AlphaFoldDB" id="A0A7W0DKL6"/>
<dbReference type="Proteomes" id="UP000545761">
    <property type="component" value="Unassembled WGS sequence"/>
</dbReference>
<sequence length="52" mass="5307">MAEHPFGQVQRGGGDGRGLNRLVERGALARLVERGALAGGDALVVLDLVAPA</sequence>
<evidence type="ECO:0000313" key="1">
    <source>
        <dbReference type="EMBL" id="MBA2946823.1"/>
    </source>
</evidence>
<protein>
    <submittedName>
        <fullName evidence="1">Uncharacterized protein</fullName>
    </submittedName>
</protein>
<accession>A0A7W0DKL6</accession>
<gene>
    <name evidence="1" type="ORF">H1D24_13640</name>
</gene>
<name>A0A7W0DKL6_9ACTN</name>